<dbReference type="Gene3D" id="3.40.250.10">
    <property type="entry name" value="Rhodanese-like domain"/>
    <property type="match status" value="1"/>
</dbReference>
<dbReference type="Pfam" id="PF00581">
    <property type="entry name" value="Rhodanese"/>
    <property type="match status" value="1"/>
</dbReference>
<evidence type="ECO:0000313" key="3">
    <source>
        <dbReference type="EMBL" id="RZO23282.1"/>
    </source>
</evidence>
<keyword evidence="1" id="KW-0472">Membrane</keyword>
<dbReference type="InterPro" id="IPR036873">
    <property type="entry name" value="Rhodanese-like_dom_sf"/>
</dbReference>
<evidence type="ECO:0000259" key="2">
    <source>
        <dbReference type="PROSITE" id="PS50206"/>
    </source>
</evidence>
<accession>A0A520MPY2</accession>
<protein>
    <submittedName>
        <fullName evidence="3">Rhodanese-like domain-containing protein</fullName>
    </submittedName>
</protein>
<dbReference type="InterPro" id="IPR050229">
    <property type="entry name" value="GlpE_sulfurtransferase"/>
</dbReference>
<dbReference type="Proteomes" id="UP000315782">
    <property type="component" value="Unassembled WGS sequence"/>
</dbReference>
<organism evidence="3 4">
    <name type="scientific">SAR86 cluster bacterium</name>
    <dbReference type="NCBI Taxonomy" id="2030880"/>
    <lineage>
        <taxon>Bacteria</taxon>
        <taxon>Pseudomonadati</taxon>
        <taxon>Pseudomonadota</taxon>
        <taxon>Gammaproteobacteria</taxon>
        <taxon>SAR86 cluster</taxon>
    </lineage>
</organism>
<feature type="domain" description="Rhodanese" evidence="2">
    <location>
        <begin position="47"/>
        <end position="136"/>
    </location>
</feature>
<keyword evidence="1" id="KW-0812">Transmembrane</keyword>
<reference evidence="3 4" key="1">
    <citation type="submission" date="2019-02" db="EMBL/GenBank/DDBJ databases">
        <title>Prokaryotic population dynamics and viral predation in marine succession experiment using metagenomics: the confinement effect.</title>
        <authorList>
            <person name="Haro-Moreno J.M."/>
            <person name="Rodriguez-Valera F."/>
            <person name="Lopez-Perez M."/>
        </authorList>
    </citation>
    <scope>NUCLEOTIDE SEQUENCE [LARGE SCALE GENOMIC DNA]</scope>
    <source>
        <strain evidence="3">MED-G163</strain>
    </source>
</reference>
<keyword evidence="1" id="KW-1133">Transmembrane helix</keyword>
<evidence type="ECO:0000256" key="1">
    <source>
        <dbReference type="SAM" id="Phobius"/>
    </source>
</evidence>
<dbReference type="InterPro" id="IPR001763">
    <property type="entry name" value="Rhodanese-like_dom"/>
</dbReference>
<dbReference type="EMBL" id="SHBI01000001">
    <property type="protein sequence ID" value="RZO23282.1"/>
    <property type="molecule type" value="Genomic_DNA"/>
</dbReference>
<name>A0A520MPY2_9GAMM</name>
<proteinExistence type="predicted"/>
<evidence type="ECO:0000313" key="4">
    <source>
        <dbReference type="Proteomes" id="UP000315782"/>
    </source>
</evidence>
<sequence length="136" mass="15324">MDKFIFFLIEHYYYSVPLFLVFILLIVSNASKGGKKINSQELINLSNQDKAKIIDLRPSNDFSKGHITGSVNIPSNDIESRSHEIKLKDQESLILVCEMGSQSGNTGELLKKQGFNDILILRGGIGQWRMDNLPLI</sequence>
<dbReference type="SUPFAM" id="SSF52821">
    <property type="entry name" value="Rhodanese/Cell cycle control phosphatase"/>
    <property type="match status" value="1"/>
</dbReference>
<dbReference type="PROSITE" id="PS50206">
    <property type="entry name" value="RHODANESE_3"/>
    <property type="match status" value="1"/>
</dbReference>
<dbReference type="CDD" id="cd00158">
    <property type="entry name" value="RHOD"/>
    <property type="match status" value="1"/>
</dbReference>
<dbReference type="PANTHER" id="PTHR43031:SF18">
    <property type="entry name" value="RHODANESE-RELATED SULFURTRANSFERASES"/>
    <property type="match status" value="1"/>
</dbReference>
<dbReference type="AlphaFoldDB" id="A0A520MPY2"/>
<feature type="transmembrane region" description="Helical" evidence="1">
    <location>
        <begin position="12"/>
        <end position="30"/>
    </location>
</feature>
<dbReference type="PANTHER" id="PTHR43031">
    <property type="entry name" value="FAD-DEPENDENT OXIDOREDUCTASE"/>
    <property type="match status" value="1"/>
</dbReference>
<dbReference type="SMART" id="SM00450">
    <property type="entry name" value="RHOD"/>
    <property type="match status" value="1"/>
</dbReference>
<gene>
    <name evidence="3" type="ORF">EVA96_00515</name>
</gene>
<comment type="caution">
    <text evidence="3">The sequence shown here is derived from an EMBL/GenBank/DDBJ whole genome shotgun (WGS) entry which is preliminary data.</text>
</comment>